<dbReference type="Pfam" id="PF04290">
    <property type="entry name" value="DctQ"/>
    <property type="match status" value="1"/>
</dbReference>
<keyword evidence="7 9" id="KW-0472">Membrane</keyword>
<evidence type="ECO:0000256" key="1">
    <source>
        <dbReference type="ARBA" id="ARBA00004429"/>
    </source>
</evidence>
<evidence type="ECO:0000256" key="5">
    <source>
        <dbReference type="ARBA" id="ARBA00022692"/>
    </source>
</evidence>
<dbReference type="InterPro" id="IPR007387">
    <property type="entry name" value="TRAP_DctQ"/>
</dbReference>
<dbReference type="PANTHER" id="PTHR35011:SF2">
    <property type="entry name" value="2,3-DIKETO-L-GULONATE TRAP TRANSPORTER SMALL PERMEASE PROTEIN YIAM"/>
    <property type="match status" value="1"/>
</dbReference>
<dbReference type="EMBL" id="CP054580">
    <property type="protein sequence ID" value="QKS27364.1"/>
    <property type="molecule type" value="Genomic_DNA"/>
</dbReference>
<proteinExistence type="inferred from homology"/>
<evidence type="ECO:0000256" key="6">
    <source>
        <dbReference type="ARBA" id="ARBA00022989"/>
    </source>
</evidence>
<keyword evidence="6 9" id="KW-1133">Transmembrane helix</keyword>
<name>A0A654B915_9GAMM</name>
<organism evidence="11 12">
    <name type="scientific">Vreelandella titanicae</name>
    <dbReference type="NCBI Taxonomy" id="664683"/>
    <lineage>
        <taxon>Bacteria</taxon>
        <taxon>Pseudomonadati</taxon>
        <taxon>Pseudomonadota</taxon>
        <taxon>Gammaproteobacteria</taxon>
        <taxon>Oceanospirillales</taxon>
        <taxon>Halomonadaceae</taxon>
        <taxon>Vreelandella</taxon>
    </lineage>
</organism>
<accession>A0A6N0Z5N5</accession>
<comment type="subunit">
    <text evidence="9">The complex comprises the extracytoplasmic solute receptor protein and the two transmembrane proteins.</text>
</comment>
<dbReference type="GO" id="GO:0015740">
    <property type="term" value="P:C4-dicarboxylate transport"/>
    <property type="evidence" value="ECO:0007669"/>
    <property type="project" value="TreeGrafter"/>
</dbReference>
<dbReference type="Proteomes" id="UP000509761">
    <property type="component" value="Chromosome"/>
</dbReference>
<keyword evidence="2 9" id="KW-0813">Transport</keyword>
<evidence type="ECO:0000256" key="3">
    <source>
        <dbReference type="ARBA" id="ARBA00022475"/>
    </source>
</evidence>
<comment type="subcellular location">
    <subcellularLocation>
        <location evidence="1 9">Cell inner membrane</location>
        <topology evidence="1 9">Multi-pass membrane protein</topology>
    </subcellularLocation>
</comment>
<dbReference type="AlphaFoldDB" id="A0A654B915"/>
<accession>A0A654B915</accession>
<keyword evidence="4 9" id="KW-0997">Cell inner membrane</keyword>
<evidence type="ECO:0000313" key="12">
    <source>
        <dbReference type="Proteomes" id="UP000509761"/>
    </source>
</evidence>
<reference evidence="11 12" key="1">
    <citation type="submission" date="2019-12" db="EMBL/GenBank/DDBJ databases">
        <title>Genome sequencing and assembly of endphytes of Porphyra tenera.</title>
        <authorList>
            <person name="Park J.M."/>
            <person name="Shin R."/>
            <person name="Jo S.H."/>
        </authorList>
    </citation>
    <scope>NUCLEOTIDE SEQUENCE [LARGE SCALE GENOMIC DNA]</scope>
    <source>
        <strain evidence="11 12">GPM3</strain>
    </source>
</reference>
<evidence type="ECO:0000259" key="10">
    <source>
        <dbReference type="Pfam" id="PF04290"/>
    </source>
</evidence>
<keyword evidence="3" id="KW-1003">Cell membrane</keyword>
<protein>
    <recommendedName>
        <fullName evidence="9">TRAP transporter small permease protein</fullName>
    </recommendedName>
</protein>
<evidence type="ECO:0000256" key="8">
    <source>
        <dbReference type="ARBA" id="ARBA00038436"/>
    </source>
</evidence>
<dbReference type="PANTHER" id="PTHR35011">
    <property type="entry name" value="2,3-DIKETO-L-GULONATE TRAP TRANSPORTER SMALL PERMEASE PROTEIN YIAM"/>
    <property type="match status" value="1"/>
</dbReference>
<gene>
    <name evidence="11" type="ORF">FX987_05185</name>
</gene>
<dbReference type="GeneID" id="69284444"/>
<evidence type="ECO:0000256" key="4">
    <source>
        <dbReference type="ARBA" id="ARBA00022519"/>
    </source>
</evidence>
<feature type="domain" description="Tripartite ATP-independent periplasmic transporters DctQ component" evidence="10">
    <location>
        <begin position="17"/>
        <end position="143"/>
    </location>
</feature>
<feature type="transmembrane region" description="Helical" evidence="9">
    <location>
        <begin position="120"/>
        <end position="138"/>
    </location>
</feature>
<keyword evidence="12" id="KW-1185">Reference proteome</keyword>
<feature type="transmembrane region" description="Helical" evidence="9">
    <location>
        <begin position="79"/>
        <end position="100"/>
    </location>
</feature>
<feature type="transmembrane region" description="Helical" evidence="9">
    <location>
        <begin position="37"/>
        <end position="58"/>
    </location>
</feature>
<comment type="function">
    <text evidence="9">Part of the tripartite ATP-independent periplasmic (TRAP) transport system.</text>
</comment>
<dbReference type="RefSeq" id="WP_022523624.1">
    <property type="nucleotide sequence ID" value="NZ_CP039374.2"/>
</dbReference>
<dbReference type="InterPro" id="IPR055348">
    <property type="entry name" value="DctQ"/>
</dbReference>
<evidence type="ECO:0000256" key="7">
    <source>
        <dbReference type="ARBA" id="ARBA00023136"/>
    </source>
</evidence>
<dbReference type="GO" id="GO:0022857">
    <property type="term" value="F:transmembrane transporter activity"/>
    <property type="evidence" value="ECO:0007669"/>
    <property type="project" value="UniProtKB-UniRule"/>
</dbReference>
<dbReference type="GO" id="GO:0005886">
    <property type="term" value="C:plasma membrane"/>
    <property type="evidence" value="ECO:0007669"/>
    <property type="project" value="UniProtKB-SubCell"/>
</dbReference>
<evidence type="ECO:0000256" key="9">
    <source>
        <dbReference type="RuleBase" id="RU369079"/>
    </source>
</evidence>
<evidence type="ECO:0000256" key="2">
    <source>
        <dbReference type="ARBA" id="ARBA00022448"/>
    </source>
</evidence>
<comment type="similarity">
    <text evidence="8 9">Belongs to the TRAP transporter small permease family.</text>
</comment>
<evidence type="ECO:0000313" key="11">
    <source>
        <dbReference type="EMBL" id="QKS27364.1"/>
    </source>
</evidence>
<comment type="caution">
    <text evidence="9">Lacks conserved residue(s) required for the propagation of feature annotation.</text>
</comment>
<keyword evidence="5 9" id="KW-0812">Transmembrane</keyword>
<sequence>MLDRFFEAVAALLLAAITLLAIAAVAARYILNASLSWSAEVLVGLLVYITFFCGYLALRQGAHLRIDVIAALLPYRGQWVLFFINQTLIGLVCVIMIVWGLEQTLTFSNRTTLMLGAPQWLFYSAVPISGAGMLLELVRQCVVAAKAKIPPYEAARRAALEESEL</sequence>